<accession>A0AAW8YJU5</accession>
<evidence type="ECO:0000313" key="2">
    <source>
        <dbReference type="EMBL" id="MDV2622023.1"/>
    </source>
</evidence>
<feature type="transmembrane region" description="Helical" evidence="1">
    <location>
        <begin position="18"/>
        <end position="36"/>
    </location>
</feature>
<sequence>MTKFFDLTKVMFRDKFRLTNQVLGFSVLASIVITLYEMVRASASTDQLFVTFESVLTLASMVIYILLTIRNERVYTASSYRLIPISNGKLYWANLITTFLNFAYFILCIVVFAFIFQWHVTVTTFAEGFSGSTFMLNVSIFLTLIFAILNFWALITLVHLLTEVISNFLPKIGQKISKIVLVIAILYILGLMADLLSNVLMTVVQHNSNLIDAHADLYYYLSPFYVLIALLIFSAINIYLLSSWVEAKPKTN</sequence>
<evidence type="ECO:0000256" key="1">
    <source>
        <dbReference type="SAM" id="Phobius"/>
    </source>
</evidence>
<dbReference type="GeneID" id="57364941"/>
<feature type="transmembrane region" description="Helical" evidence="1">
    <location>
        <begin position="90"/>
        <end position="116"/>
    </location>
</feature>
<name>A0AAW8YJU5_PEDAC</name>
<feature type="transmembrane region" description="Helical" evidence="1">
    <location>
        <begin position="179"/>
        <end position="197"/>
    </location>
</feature>
<evidence type="ECO:0000313" key="3">
    <source>
        <dbReference type="Proteomes" id="UP001280897"/>
    </source>
</evidence>
<keyword evidence="1" id="KW-0472">Membrane</keyword>
<feature type="transmembrane region" description="Helical" evidence="1">
    <location>
        <begin position="217"/>
        <end position="240"/>
    </location>
</feature>
<reference evidence="2" key="1">
    <citation type="journal article" date="2023" name="PeerJ">
        <title>Selection and evaluation of lactic acid bacteria from chicken feces in Thailand as potential probiotics.</title>
        <authorList>
            <person name="Khurajog B."/>
            <person name="Disastra Y."/>
            <person name="Lawwyne L.D."/>
            <person name="Sirichokchatchawan W."/>
            <person name="Niyomtham W."/>
            <person name="Yindee J."/>
            <person name="Hampson D.J."/>
            <person name="Prapasarakul N."/>
        </authorList>
    </citation>
    <scope>NUCLEOTIDE SEQUENCE</scope>
    <source>
        <strain evidence="2">BF9</strain>
    </source>
</reference>
<gene>
    <name evidence="2" type="ORF">R0G89_09890</name>
</gene>
<feature type="transmembrane region" description="Helical" evidence="1">
    <location>
        <begin position="48"/>
        <end position="69"/>
    </location>
</feature>
<proteinExistence type="predicted"/>
<dbReference type="AlphaFoldDB" id="A0AAW8YJU5"/>
<dbReference type="RefSeq" id="WP_166481288.1">
    <property type="nucleotide sequence ID" value="NZ_CP050079.1"/>
</dbReference>
<feature type="transmembrane region" description="Helical" evidence="1">
    <location>
        <begin position="136"/>
        <end position="158"/>
    </location>
</feature>
<dbReference type="EMBL" id="JAWJAV010000008">
    <property type="protein sequence ID" value="MDV2622023.1"/>
    <property type="molecule type" value="Genomic_DNA"/>
</dbReference>
<reference evidence="2" key="2">
    <citation type="submission" date="2023-10" db="EMBL/GenBank/DDBJ databases">
        <authorList>
            <person name="Khurajog B."/>
        </authorList>
    </citation>
    <scope>NUCLEOTIDE SEQUENCE</scope>
    <source>
        <strain evidence="2">BF9</strain>
    </source>
</reference>
<protein>
    <submittedName>
        <fullName evidence="2">ABC transporter permease</fullName>
    </submittedName>
</protein>
<organism evidence="2 3">
    <name type="scientific">Pediococcus acidilactici</name>
    <dbReference type="NCBI Taxonomy" id="1254"/>
    <lineage>
        <taxon>Bacteria</taxon>
        <taxon>Bacillati</taxon>
        <taxon>Bacillota</taxon>
        <taxon>Bacilli</taxon>
        <taxon>Lactobacillales</taxon>
        <taxon>Lactobacillaceae</taxon>
        <taxon>Pediococcus</taxon>
        <taxon>Pediococcus acidilactici group</taxon>
    </lineage>
</organism>
<keyword evidence="1" id="KW-1133">Transmembrane helix</keyword>
<dbReference type="Proteomes" id="UP001280897">
    <property type="component" value="Unassembled WGS sequence"/>
</dbReference>
<comment type="caution">
    <text evidence="2">The sequence shown here is derived from an EMBL/GenBank/DDBJ whole genome shotgun (WGS) entry which is preliminary data.</text>
</comment>
<keyword evidence="1" id="KW-0812">Transmembrane</keyword>